<feature type="transmembrane region" description="Helical" evidence="5">
    <location>
        <begin position="110"/>
        <end position="130"/>
    </location>
</feature>
<dbReference type="SUPFAM" id="SSF161098">
    <property type="entry name" value="MetI-like"/>
    <property type="match status" value="1"/>
</dbReference>
<evidence type="ECO:0000256" key="2">
    <source>
        <dbReference type="ARBA" id="ARBA00022692"/>
    </source>
</evidence>
<feature type="domain" description="ABC transmembrane type-1" evidence="6">
    <location>
        <begin position="73"/>
        <end position="289"/>
    </location>
</feature>
<dbReference type="GO" id="GO:0055085">
    <property type="term" value="P:transmembrane transport"/>
    <property type="evidence" value="ECO:0007669"/>
    <property type="project" value="InterPro"/>
</dbReference>
<keyword evidence="3 5" id="KW-1133">Transmembrane helix</keyword>
<comment type="caution">
    <text evidence="7">The sequence shown here is derived from an EMBL/GenBank/DDBJ whole genome shotgun (WGS) entry which is preliminary data.</text>
</comment>
<dbReference type="Pfam" id="PF00528">
    <property type="entry name" value="BPD_transp_1"/>
    <property type="match status" value="1"/>
</dbReference>
<dbReference type="PANTHER" id="PTHR43759">
    <property type="entry name" value="TREHALOSE TRANSPORT SYSTEM PERMEASE PROTEIN SUGA"/>
    <property type="match status" value="1"/>
</dbReference>
<dbReference type="Proteomes" id="UP000485569">
    <property type="component" value="Unassembled WGS sequence"/>
</dbReference>
<sequence>MRIQRTTQEDRRFIIWSILPSLFAVVLVGGVPVLYTFILSLKNYQLIKPPGVFIGLGNYIDLLTNNPRYIHAILFTILFAVGAVVIEIVIGFLVASVLADEEVTSRYSSLIRTLILIPFVVAPVVVSYTYKTLIYDVTFGYLNYFLQLVHLPVFDLSQGIYSAPIGILVMEVILRTPFVTLILFAGISSIDASIFDAGAIDGVSWWKRMYLLTLPIIKPIIVVAFAFRFMDALKMFDEIYVITGGGPGYITENASIFAVRYGFEYFRMGYAAASAFIFLIVVLVLIMSFLKWSKFEEGMA</sequence>
<evidence type="ECO:0000256" key="5">
    <source>
        <dbReference type="RuleBase" id="RU363032"/>
    </source>
</evidence>
<name>A0A1V5SNL6_9BACT</name>
<evidence type="ECO:0000256" key="4">
    <source>
        <dbReference type="ARBA" id="ARBA00023136"/>
    </source>
</evidence>
<comment type="subcellular location">
    <subcellularLocation>
        <location evidence="1 5">Cell membrane</location>
        <topology evidence="1 5">Multi-pass membrane protein</topology>
    </subcellularLocation>
</comment>
<dbReference type="PANTHER" id="PTHR43759:SF1">
    <property type="entry name" value="GLUCOSE IMPORT SYSTEM PERMEASE PROTEIN GLCT"/>
    <property type="match status" value="1"/>
</dbReference>
<proteinExistence type="inferred from homology"/>
<feature type="transmembrane region" description="Helical" evidence="5">
    <location>
        <begin position="12"/>
        <end position="38"/>
    </location>
</feature>
<accession>A0A1V5SNL6</accession>
<comment type="similarity">
    <text evidence="5">Belongs to the binding-protein-dependent transport system permease family.</text>
</comment>
<dbReference type="InterPro" id="IPR035906">
    <property type="entry name" value="MetI-like_sf"/>
</dbReference>
<dbReference type="InterPro" id="IPR000515">
    <property type="entry name" value="MetI-like"/>
</dbReference>
<reference evidence="7" key="1">
    <citation type="submission" date="2017-02" db="EMBL/GenBank/DDBJ databases">
        <title>Delving into the versatile metabolic prowess of the omnipresent phylum Bacteroidetes.</title>
        <authorList>
            <person name="Nobu M.K."/>
            <person name="Mei R."/>
            <person name="Narihiro T."/>
            <person name="Kuroda K."/>
            <person name="Liu W.-T."/>
        </authorList>
    </citation>
    <scope>NUCLEOTIDE SEQUENCE</scope>
    <source>
        <strain evidence="7">ADurb.Bin276</strain>
    </source>
</reference>
<evidence type="ECO:0000259" key="6">
    <source>
        <dbReference type="PROSITE" id="PS50928"/>
    </source>
</evidence>
<feature type="transmembrane region" description="Helical" evidence="5">
    <location>
        <begin position="270"/>
        <end position="290"/>
    </location>
</feature>
<feature type="transmembrane region" description="Helical" evidence="5">
    <location>
        <begin position="209"/>
        <end position="230"/>
    </location>
</feature>
<evidence type="ECO:0000256" key="3">
    <source>
        <dbReference type="ARBA" id="ARBA00022989"/>
    </source>
</evidence>
<keyword evidence="2 5" id="KW-0812">Transmembrane</keyword>
<evidence type="ECO:0000256" key="1">
    <source>
        <dbReference type="ARBA" id="ARBA00004651"/>
    </source>
</evidence>
<keyword evidence="5" id="KW-0813">Transport</keyword>
<feature type="transmembrane region" description="Helical" evidence="5">
    <location>
        <begin position="69"/>
        <end position="98"/>
    </location>
</feature>
<dbReference type="GO" id="GO:0005886">
    <property type="term" value="C:plasma membrane"/>
    <property type="evidence" value="ECO:0007669"/>
    <property type="project" value="UniProtKB-SubCell"/>
</dbReference>
<dbReference type="AlphaFoldDB" id="A0A1V5SNL6"/>
<gene>
    <name evidence="7" type="primary">sugA_9</name>
    <name evidence="7" type="ORF">BWY41_01556</name>
</gene>
<evidence type="ECO:0000313" key="7">
    <source>
        <dbReference type="EMBL" id="OQA56088.1"/>
    </source>
</evidence>
<dbReference type="PROSITE" id="PS50928">
    <property type="entry name" value="ABC_TM1"/>
    <property type="match status" value="1"/>
</dbReference>
<dbReference type="InterPro" id="IPR052730">
    <property type="entry name" value="Sugar_ABC_transporter"/>
</dbReference>
<dbReference type="CDD" id="cd06261">
    <property type="entry name" value="TM_PBP2"/>
    <property type="match status" value="1"/>
</dbReference>
<dbReference type="Gene3D" id="1.10.3720.10">
    <property type="entry name" value="MetI-like"/>
    <property type="match status" value="1"/>
</dbReference>
<dbReference type="EMBL" id="MWBQ01000128">
    <property type="protein sequence ID" value="OQA56088.1"/>
    <property type="molecule type" value="Genomic_DNA"/>
</dbReference>
<protein>
    <submittedName>
        <fullName evidence="7">Trehalose transport system permease protein SugA</fullName>
    </submittedName>
</protein>
<organism evidence="7">
    <name type="scientific">Candidatus Atribacter allofermentans</name>
    <dbReference type="NCBI Taxonomy" id="1852833"/>
    <lineage>
        <taxon>Bacteria</taxon>
        <taxon>Pseudomonadati</taxon>
        <taxon>Atribacterota</taxon>
        <taxon>Atribacteria</taxon>
        <taxon>Atribacterales</taxon>
        <taxon>Atribacteraceae</taxon>
        <taxon>Atribacter</taxon>
    </lineage>
</organism>
<keyword evidence="4 5" id="KW-0472">Membrane</keyword>